<evidence type="ECO:0000256" key="2">
    <source>
        <dbReference type="SAM" id="Phobius"/>
    </source>
</evidence>
<proteinExistence type="predicted"/>
<name>A0A928VL13_9CYAN</name>
<keyword evidence="4" id="KW-1185">Reference proteome</keyword>
<keyword evidence="2" id="KW-1133">Transmembrane helix</keyword>
<feature type="transmembrane region" description="Helical" evidence="2">
    <location>
        <begin position="130"/>
        <end position="148"/>
    </location>
</feature>
<keyword evidence="2" id="KW-0812">Transmembrane</keyword>
<dbReference type="Pfam" id="PF09991">
    <property type="entry name" value="DUF2232"/>
    <property type="match status" value="1"/>
</dbReference>
<sequence>MSDAPSSRSSADSDDWTISDEPPATDEAAGWIDDIVPDVSAFQPAPDRPRAQRQVDPNSPIVMVETAFLASASSLIWFINSYFPIGPILQVFFPIPIALIYLRWGRRPAWMTALIATLLLTILVGPTRSILFLIPYGFLGVLLGVMWYRRASWGMSIFLGTLLLTVGSFFRLWLLSILLGQDMWQYSTVQVTGFLDWGFDRLNILQQPNLALVQAIAAALIVLRNLVYLFVVHVVSWFLCDRLGNPIPRPPRWVRVLFELE</sequence>
<gene>
    <name evidence="3" type="ORF">IQ266_01755</name>
</gene>
<protein>
    <submittedName>
        <fullName evidence="3">DUF2232 domain-containing protein</fullName>
    </submittedName>
</protein>
<dbReference type="Proteomes" id="UP000625316">
    <property type="component" value="Unassembled WGS sequence"/>
</dbReference>
<dbReference type="InterPro" id="IPR018710">
    <property type="entry name" value="DUF2232"/>
</dbReference>
<comment type="caution">
    <text evidence="3">The sequence shown here is derived from an EMBL/GenBank/DDBJ whole genome shotgun (WGS) entry which is preliminary data.</text>
</comment>
<feature type="transmembrane region" description="Helical" evidence="2">
    <location>
        <begin position="85"/>
        <end position="102"/>
    </location>
</feature>
<dbReference type="AlphaFoldDB" id="A0A928VL13"/>
<feature type="transmembrane region" description="Helical" evidence="2">
    <location>
        <begin position="211"/>
        <end position="239"/>
    </location>
</feature>
<evidence type="ECO:0000256" key="1">
    <source>
        <dbReference type="SAM" id="MobiDB-lite"/>
    </source>
</evidence>
<evidence type="ECO:0000313" key="4">
    <source>
        <dbReference type="Proteomes" id="UP000625316"/>
    </source>
</evidence>
<keyword evidence="2" id="KW-0472">Membrane</keyword>
<feature type="transmembrane region" description="Helical" evidence="2">
    <location>
        <begin position="155"/>
        <end position="179"/>
    </location>
</feature>
<dbReference type="RefSeq" id="WP_264323302.1">
    <property type="nucleotide sequence ID" value="NZ_JADEXQ010000004.1"/>
</dbReference>
<dbReference type="EMBL" id="JADEXQ010000004">
    <property type="protein sequence ID" value="MBE9028480.1"/>
    <property type="molecule type" value="Genomic_DNA"/>
</dbReference>
<dbReference type="PANTHER" id="PTHR37185">
    <property type="entry name" value="MEMBRANE PROTEIN"/>
    <property type="match status" value="1"/>
</dbReference>
<accession>A0A928VL13</accession>
<feature type="region of interest" description="Disordered" evidence="1">
    <location>
        <begin position="1"/>
        <end position="25"/>
    </location>
</feature>
<feature type="transmembrane region" description="Helical" evidence="2">
    <location>
        <begin position="109"/>
        <end position="124"/>
    </location>
</feature>
<reference evidence="3" key="1">
    <citation type="submission" date="2020-10" db="EMBL/GenBank/DDBJ databases">
        <authorList>
            <person name="Castelo-Branco R."/>
            <person name="Eusebio N."/>
            <person name="Adriana R."/>
            <person name="Vieira A."/>
            <person name="Brugerolle De Fraissinette N."/>
            <person name="Rezende De Castro R."/>
            <person name="Schneider M.P."/>
            <person name="Vasconcelos V."/>
            <person name="Leao P.N."/>
        </authorList>
    </citation>
    <scope>NUCLEOTIDE SEQUENCE</scope>
    <source>
        <strain evidence="3">LEGE 11480</strain>
    </source>
</reference>
<feature type="transmembrane region" description="Helical" evidence="2">
    <location>
        <begin position="60"/>
        <end position="79"/>
    </location>
</feature>
<feature type="compositionally biased region" description="Low complexity" evidence="1">
    <location>
        <begin position="1"/>
        <end position="10"/>
    </location>
</feature>
<dbReference type="PANTHER" id="PTHR37185:SF3">
    <property type="entry name" value="MEMBRANE PROTEIN"/>
    <property type="match status" value="1"/>
</dbReference>
<organism evidence="3 4">
    <name type="scientific">Romeriopsis navalis LEGE 11480</name>
    <dbReference type="NCBI Taxonomy" id="2777977"/>
    <lineage>
        <taxon>Bacteria</taxon>
        <taxon>Bacillati</taxon>
        <taxon>Cyanobacteriota</taxon>
        <taxon>Cyanophyceae</taxon>
        <taxon>Leptolyngbyales</taxon>
        <taxon>Leptolyngbyaceae</taxon>
        <taxon>Romeriopsis</taxon>
        <taxon>Romeriopsis navalis</taxon>
    </lineage>
</organism>
<evidence type="ECO:0000313" key="3">
    <source>
        <dbReference type="EMBL" id="MBE9028480.1"/>
    </source>
</evidence>